<evidence type="ECO:0000313" key="14">
    <source>
        <dbReference type="EMBL" id="KAK9916758.1"/>
    </source>
</evidence>
<keyword evidence="2 11" id="KW-0723">Serine/threonine-protein kinase</keyword>
<dbReference type="InterPro" id="IPR008271">
    <property type="entry name" value="Ser/Thr_kinase_AS"/>
</dbReference>
<dbReference type="PANTHER" id="PTHR24056">
    <property type="entry name" value="CELL DIVISION PROTEIN KINASE"/>
    <property type="match status" value="1"/>
</dbReference>
<evidence type="ECO:0000256" key="11">
    <source>
        <dbReference type="RuleBase" id="RU000304"/>
    </source>
</evidence>
<evidence type="ECO:0000256" key="3">
    <source>
        <dbReference type="ARBA" id="ARBA00022679"/>
    </source>
</evidence>
<feature type="region of interest" description="Disordered" evidence="12">
    <location>
        <begin position="429"/>
        <end position="472"/>
    </location>
</feature>
<dbReference type="Gene3D" id="1.10.510.10">
    <property type="entry name" value="Transferase(Phosphotransferase) domain 1"/>
    <property type="match status" value="1"/>
</dbReference>
<sequence>MNTQNRSKYLVPQNDGAPSTSQDPLAAVPAYLSERYTVLDRVGEGTYGVVFRVLTKDQPPRMLAIKTFKPGKEGDGISPTAIREIMLLRELRHDNIVHLEAVHLHRPDPSLSLAFDYAEHDLYEMLRFHRERGMGPVLETYTVKSLMWQLLDGLQYLHANWIMHRDLKPSNILVVGEGEEQGRVKIGDFGLARIYACPLRPLSDNGVVVTIWYRAPELLLGARHYTPAADVWAAGCILAEMLALRPLFQGNERKSPASAFQAEQCNKIFRVLGLPTVSSWPALEHLPHWRDNTENIRAQKLEYPPKSRLAEVIAEYSALAAGSGANPAVQQRGALTDLLSRMLAYNPEDRISAADALEHLYFKEEPQPGKNAFMHNGRLLVQYPRRCKIGPAGATASMPPRAPLNTCDAPQARLAPSRNATPAGVLGAERKLTPVSAAVTTHTTPQGLPPGSASTRPRPPSNKRPHLDPWLR</sequence>
<comment type="caution">
    <text evidence="14">The sequence shown here is derived from an EMBL/GenBank/DDBJ whole genome shotgun (WGS) entry which is preliminary data.</text>
</comment>
<dbReference type="InterPro" id="IPR000719">
    <property type="entry name" value="Prot_kinase_dom"/>
</dbReference>
<accession>A0ABR2YY84</accession>
<comment type="catalytic activity">
    <reaction evidence="9">
        <text>[DNA-directed RNA polymerase] + ATP = phospho-[DNA-directed RNA polymerase] + ADP + H(+)</text>
        <dbReference type="Rhea" id="RHEA:10216"/>
        <dbReference type="Rhea" id="RHEA-COMP:11321"/>
        <dbReference type="Rhea" id="RHEA-COMP:11322"/>
        <dbReference type="ChEBI" id="CHEBI:15378"/>
        <dbReference type="ChEBI" id="CHEBI:30616"/>
        <dbReference type="ChEBI" id="CHEBI:43176"/>
        <dbReference type="ChEBI" id="CHEBI:68546"/>
        <dbReference type="ChEBI" id="CHEBI:456216"/>
        <dbReference type="EC" id="2.7.11.23"/>
    </reaction>
</comment>
<evidence type="ECO:0000256" key="10">
    <source>
        <dbReference type="PROSITE-ProRule" id="PRU10141"/>
    </source>
</evidence>
<evidence type="ECO:0000256" key="1">
    <source>
        <dbReference type="ARBA" id="ARBA00006485"/>
    </source>
</evidence>
<reference evidence="14 15" key="1">
    <citation type="journal article" date="2024" name="Nat. Commun.">
        <title>Phylogenomics reveals the evolutionary origins of lichenization in chlorophyte algae.</title>
        <authorList>
            <person name="Puginier C."/>
            <person name="Libourel C."/>
            <person name="Otte J."/>
            <person name="Skaloud P."/>
            <person name="Haon M."/>
            <person name="Grisel S."/>
            <person name="Petersen M."/>
            <person name="Berrin J.G."/>
            <person name="Delaux P.M."/>
            <person name="Dal Grande F."/>
            <person name="Keller J."/>
        </authorList>
    </citation>
    <scope>NUCLEOTIDE SEQUENCE [LARGE SCALE GENOMIC DNA]</scope>
    <source>
        <strain evidence="14 15">SAG 216-7</strain>
    </source>
</reference>
<dbReference type="Gene3D" id="3.30.200.20">
    <property type="entry name" value="Phosphorylase Kinase, domain 1"/>
    <property type="match status" value="1"/>
</dbReference>
<dbReference type="SUPFAM" id="SSF56112">
    <property type="entry name" value="Protein kinase-like (PK-like)"/>
    <property type="match status" value="1"/>
</dbReference>
<keyword evidence="3" id="KW-0808">Transferase</keyword>
<dbReference type="PROSITE" id="PS50011">
    <property type="entry name" value="PROTEIN_KINASE_DOM"/>
    <property type="match status" value="1"/>
</dbReference>
<evidence type="ECO:0000256" key="7">
    <source>
        <dbReference type="ARBA" id="ARBA00047811"/>
    </source>
</evidence>
<dbReference type="PROSITE" id="PS00108">
    <property type="entry name" value="PROTEIN_KINASE_ST"/>
    <property type="match status" value="1"/>
</dbReference>
<evidence type="ECO:0000259" key="13">
    <source>
        <dbReference type="PROSITE" id="PS50011"/>
    </source>
</evidence>
<comment type="catalytic activity">
    <reaction evidence="8">
        <text>L-seryl-[protein] + ATP = O-phospho-L-seryl-[protein] + ADP + H(+)</text>
        <dbReference type="Rhea" id="RHEA:17989"/>
        <dbReference type="Rhea" id="RHEA-COMP:9863"/>
        <dbReference type="Rhea" id="RHEA-COMP:11604"/>
        <dbReference type="ChEBI" id="CHEBI:15378"/>
        <dbReference type="ChEBI" id="CHEBI:29999"/>
        <dbReference type="ChEBI" id="CHEBI:30616"/>
        <dbReference type="ChEBI" id="CHEBI:83421"/>
        <dbReference type="ChEBI" id="CHEBI:456216"/>
        <dbReference type="EC" id="2.7.11.22"/>
    </reaction>
</comment>
<dbReference type="Proteomes" id="UP001491310">
    <property type="component" value="Unassembled WGS sequence"/>
</dbReference>
<dbReference type="EMBL" id="JALJOT010000003">
    <property type="protein sequence ID" value="KAK9916758.1"/>
    <property type="molecule type" value="Genomic_DNA"/>
</dbReference>
<evidence type="ECO:0000313" key="15">
    <source>
        <dbReference type="Proteomes" id="UP001491310"/>
    </source>
</evidence>
<feature type="domain" description="Protein kinase" evidence="13">
    <location>
        <begin position="36"/>
        <end position="362"/>
    </location>
</feature>
<gene>
    <name evidence="14" type="ORF">WJX75_006619</name>
</gene>
<comment type="similarity">
    <text evidence="1">Belongs to the protein kinase superfamily. CMGC Ser/Thr protein kinase family. CDC2/CDKX subfamily.</text>
</comment>
<feature type="binding site" evidence="10">
    <location>
        <position position="66"/>
    </location>
    <ligand>
        <name>ATP</name>
        <dbReference type="ChEBI" id="CHEBI:30616"/>
    </ligand>
</feature>
<keyword evidence="4 10" id="KW-0547">Nucleotide-binding</keyword>
<evidence type="ECO:0000256" key="6">
    <source>
        <dbReference type="ARBA" id="ARBA00022840"/>
    </source>
</evidence>
<feature type="region of interest" description="Disordered" evidence="12">
    <location>
        <begin position="1"/>
        <end position="24"/>
    </location>
</feature>
<evidence type="ECO:0000256" key="2">
    <source>
        <dbReference type="ARBA" id="ARBA00022527"/>
    </source>
</evidence>
<protein>
    <recommendedName>
        <fullName evidence="13">Protein kinase domain-containing protein</fullName>
    </recommendedName>
</protein>
<dbReference type="InterPro" id="IPR017441">
    <property type="entry name" value="Protein_kinase_ATP_BS"/>
</dbReference>
<keyword evidence="5" id="KW-0418">Kinase</keyword>
<evidence type="ECO:0000256" key="5">
    <source>
        <dbReference type="ARBA" id="ARBA00022777"/>
    </source>
</evidence>
<dbReference type="PANTHER" id="PTHR24056:SF495">
    <property type="entry name" value="CYCLIN-DEPENDENT KINASE 8-RELATED"/>
    <property type="match status" value="1"/>
</dbReference>
<evidence type="ECO:0000256" key="8">
    <source>
        <dbReference type="ARBA" id="ARBA00048367"/>
    </source>
</evidence>
<dbReference type="InterPro" id="IPR011009">
    <property type="entry name" value="Kinase-like_dom_sf"/>
</dbReference>
<name>A0ABR2YY84_9CHLO</name>
<evidence type="ECO:0000256" key="12">
    <source>
        <dbReference type="SAM" id="MobiDB-lite"/>
    </source>
</evidence>
<proteinExistence type="inferred from homology"/>
<dbReference type="SMART" id="SM00220">
    <property type="entry name" value="S_TKc"/>
    <property type="match status" value="1"/>
</dbReference>
<dbReference type="InterPro" id="IPR050108">
    <property type="entry name" value="CDK"/>
</dbReference>
<keyword evidence="6 10" id="KW-0067">ATP-binding</keyword>
<comment type="catalytic activity">
    <reaction evidence="7">
        <text>L-threonyl-[protein] + ATP = O-phospho-L-threonyl-[protein] + ADP + H(+)</text>
        <dbReference type="Rhea" id="RHEA:46608"/>
        <dbReference type="Rhea" id="RHEA-COMP:11060"/>
        <dbReference type="Rhea" id="RHEA-COMP:11605"/>
        <dbReference type="ChEBI" id="CHEBI:15378"/>
        <dbReference type="ChEBI" id="CHEBI:30013"/>
        <dbReference type="ChEBI" id="CHEBI:30616"/>
        <dbReference type="ChEBI" id="CHEBI:61977"/>
        <dbReference type="ChEBI" id="CHEBI:456216"/>
        <dbReference type="EC" id="2.7.11.22"/>
    </reaction>
</comment>
<evidence type="ECO:0000256" key="9">
    <source>
        <dbReference type="ARBA" id="ARBA00049280"/>
    </source>
</evidence>
<dbReference type="Pfam" id="PF00069">
    <property type="entry name" value="Pkinase"/>
    <property type="match status" value="1"/>
</dbReference>
<evidence type="ECO:0000256" key="4">
    <source>
        <dbReference type="ARBA" id="ARBA00022741"/>
    </source>
</evidence>
<organism evidence="14 15">
    <name type="scientific">Coccomyxa subellipsoidea</name>
    <dbReference type="NCBI Taxonomy" id="248742"/>
    <lineage>
        <taxon>Eukaryota</taxon>
        <taxon>Viridiplantae</taxon>
        <taxon>Chlorophyta</taxon>
        <taxon>core chlorophytes</taxon>
        <taxon>Trebouxiophyceae</taxon>
        <taxon>Trebouxiophyceae incertae sedis</taxon>
        <taxon>Coccomyxaceae</taxon>
        <taxon>Coccomyxa</taxon>
    </lineage>
</organism>
<keyword evidence="15" id="KW-1185">Reference proteome</keyword>
<dbReference type="PROSITE" id="PS00107">
    <property type="entry name" value="PROTEIN_KINASE_ATP"/>
    <property type="match status" value="1"/>
</dbReference>